<feature type="repeat" description="HEAT" evidence="1">
    <location>
        <begin position="50"/>
        <end position="88"/>
    </location>
</feature>
<evidence type="ECO:0000256" key="1">
    <source>
        <dbReference type="PROSITE-ProRule" id="PRU00103"/>
    </source>
</evidence>
<sequence>MSSFALSVLRRADDSDHGVLKRLLALDGIEEIAKSFGRLVTREDILLQVLLPVLEQLTQPTSGEVSAKARSVLESISNIVGYESIAELYRRHLNFIVDSSARFLSPRKTADVLREVVEIVGDDALFILSDQIIRESDILPTLSDEMAVVSLERISSILAVARTAPVTAFGPLVPRLRKDVNKSVLEKLDIYSIQVPHKEQEVEEVNAVWETPMLVMHEAIISYTDHSGRSRYRKYNAKLLRRDTTKRKNRYCTKWRRGRSWVPLTCFLGVQWLSELEH</sequence>
<organism evidence="2">
    <name type="scientific">Rhodosorus marinus</name>
    <dbReference type="NCBI Taxonomy" id="101924"/>
    <lineage>
        <taxon>Eukaryota</taxon>
        <taxon>Rhodophyta</taxon>
        <taxon>Stylonematophyceae</taxon>
        <taxon>Stylonematales</taxon>
        <taxon>Stylonemataceae</taxon>
        <taxon>Rhodosorus</taxon>
    </lineage>
</organism>
<proteinExistence type="predicted"/>
<dbReference type="InterPro" id="IPR021133">
    <property type="entry name" value="HEAT_type_2"/>
</dbReference>
<dbReference type="EMBL" id="HBHW01019084">
    <property type="protein sequence ID" value="CAE0046720.1"/>
    <property type="molecule type" value="Transcribed_RNA"/>
</dbReference>
<evidence type="ECO:0000313" key="2">
    <source>
        <dbReference type="EMBL" id="CAE0046720.1"/>
    </source>
</evidence>
<dbReference type="AlphaFoldDB" id="A0A7S3EDC9"/>
<dbReference type="PROSITE" id="PS50077">
    <property type="entry name" value="HEAT_REPEAT"/>
    <property type="match status" value="1"/>
</dbReference>
<name>A0A7S3EDC9_9RHOD</name>
<gene>
    <name evidence="2" type="ORF">RMAR00112_LOCUS14699</name>
</gene>
<reference evidence="2" key="1">
    <citation type="submission" date="2021-01" db="EMBL/GenBank/DDBJ databases">
        <authorList>
            <person name="Corre E."/>
            <person name="Pelletier E."/>
            <person name="Niang G."/>
            <person name="Scheremetjew M."/>
            <person name="Finn R."/>
            <person name="Kale V."/>
            <person name="Holt S."/>
            <person name="Cochrane G."/>
            <person name="Meng A."/>
            <person name="Brown T."/>
            <person name="Cohen L."/>
        </authorList>
    </citation>
    <scope>NUCLEOTIDE SEQUENCE</scope>
    <source>
        <strain evidence="2">CCMP 769</strain>
    </source>
</reference>
<accession>A0A7S3EDC9</accession>
<dbReference type="InterPro" id="IPR049362">
    <property type="entry name" value="TTI1_rpt"/>
</dbReference>
<protein>
    <submittedName>
        <fullName evidence="2">Uncharacterized protein</fullName>
    </submittedName>
</protein>
<dbReference type="Pfam" id="PF21547">
    <property type="entry name" value="TTI1"/>
    <property type="match status" value="1"/>
</dbReference>